<evidence type="ECO:0000313" key="2">
    <source>
        <dbReference type="EMBL" id="TNN28232.1"/>
    </source>
</evidence>
<feature type="region of interest" description="Disordered" evidence="1">
    <location>
        <begin position="24"/>
        <end position="83"/>
    </location>
</feature>
<name>A0A4Z2EIR1_9TELE</name>
<reference evidence="2 3" key="1">
    <citation type="submission" date="2019-03" db="EMBL/GenBank/DDBJ databases">
        <title>First draft genome of Liparis tanakae, snailfish: a comprehensive survey of snailfish specific genes.</title>
        <authorList>
            <person name="Kim W."/>
            <person name="Song I."/>
            <person name="Jeong J.-H."/>
            <person name="Kim D."/>
            <person name="Kim S."/>
            <person name="Ryu S."/>
            <person name="Song J.Y."/>
            <person name="Lee S.K."/>
        </authorList>
    </citation>
    <scope>NUCLEOTIDE SEQUENCE [LARGE SCALE GENOMIC DNA]</scope>
    <source>
        <tissue evidence="2">Muscle</tissue>
    </source>
</reference>
<comment type="caution">
    <text evidence="2">The sequence shown here is derived from an EMBL/GenBank/DDBJ whole genome shotgun (WGS) entry which is preliminary data.</text>
</comment>
<keyword evidence="3" id="KW-1185">Reference proteome</keyword>
<protein>
    <submittedName>
        <fullName evidence="2">Uncharacterized protein</fullName>
    </submittedName>
</protein>
<feature type="compositionally biased region" description="Polar residues" evidence="1">
    <location>
        <begin position="41"/>
        <end position="51"/>
    </location>
</feature>
<dbReference type="AlphaFoldDB" id="A0A4Z2EIR1"/>
<accession>A0A4Z2EIR1</accession>
<feature type="compositionally biased region" description="Pro residues" evidence="1">
    <location>
        <begin position="74"/>
        <end position="83"/>
    </location>
</feature>
<evidence type="ECO:0000256" key="1">
    <source>
        <dbReference type="SAM" id="MobiDB-lite"/>
    </source>
</evidence>
<sequence length="83" mass="9157">MHRPRRARRLAPEGGTLLIASLTPRQLLSARQHPPREASHATPQPANQETGQSGGRPIRRQVNQQIRQSVAPTLVPPPLPLCH</sequence>
<proteinExistence type="predicted"/>
<dbReference type="EMBL" id="SRLO01007125">
    <property type="protein sequence ID" value="TNN28232.1"/>
    <property type="molecule type" value="Genomic_DNA"/>
</dbReference>
<organism evidence="2 3">
    <name type="scientific">Liparis tanakae</name>
    <name type="common">Tanaka's snailfish</name>
    <dbReference type="NCBI Taxonomy" id="230148"/>
    <lineage>
        <taxon>Eukaryota</taxon>
        <taxon>Metazoa</taxon>
        <taxon>Chordata</taxon>
        <taxon>Craniata</taxon>
        <taxon>Vertebrata</taxon>
        <taxon>Euteleostomi</taxon>
        <taxon>Actinopterygii</taxon>
        <taxon>Neopterygii</taxon>
        <taxon>Teleostei</taxon>
        <taxon>Neoteleostei</taxon>
        <taxon>Acanthomorphata</taxon>
        <taxon>Eupercaria</taxon>
        <taxon>Perciformes</taxon>
        <taxon>Cottioidei</taxon>
        <taxon>Cottales</taxon>
        <taxon>Liparidae</taxon>
        <taxon>Liparis</taxon>
    </lineage>
</organism>
<dbReference type="Proteomes" id="UP000314294">
    <property type="component" value="Unassembled WGS sequence"/>
</dbReference>
<feature type="compositionally biased region" description="Polar residues" evidence="1">
    <location>
        <begin position="61"/>
        <end position="71"/>
    </location>
</feature>
<gene>
    <name evidence="2" type="ORF">EYF80_061620</name>
</gene>
<evidence type="ECO:0000313" key="3">
    <source>
        <dbReference type="Proteomes" id="UP000314294"/>
    </source>
</evidence>